<evidence type="ECO:0000256" key="8">
    <source>
        <dbReference type="ARBA" id="ARBA00023136"/>
    </source>
</evidence>
<dbReference type="InterPro" id="IPR003593">
    <property type="entry name" value="AAA+_ATPase"/>
</dbReference>
<name>A0ABQ3TS91_STRHY</name>
<dbReference type="CDD" id="cd03216">
    <property type="entry name" value="ABC_Carb_Monos_I"/>
    <property type="match status" value="1"/>
</dbReference>
<dbReference type="CDD" id="cd03215">
    <property type="entry name" value="ABC_Carb_Monos_II"/>
    <property type="match status" value="1"/>
</dbReference>
<reference evidence="10" key="1">
    <citation type="submission" date="2024-05" db="EMBL/GenBank/DDBJ databases">
        <title>Whole genome shotgun sequence of Streptomyces hygroscopicus NBRC 113678.</title>
        <authorList>
            <person name="Komaki H."/>
            <person name="Tamura T."/>
        </authorList>
    </citation>
    <scope>NUCLEOTIDE SEQUENCE</scope>
    <source>
        <strain evidence="10">N11-34</strain>
    </source>
</reference>
<keyword evidence="11" id="KW-1185">Reference proteome</keyword>
<keyword evidence="8" id="KW-0472">Membrane</keyword>
<keyword evidence="5" id="KW-0547">Nucleotide-binding</keyword>
<evidence type="ECO:0000256" key="1">
    <source>
        <dbReference type="ARBA" id="ARBA00022448"/>
    </source>
</evidence>
<dbReference type="SMART" id="SM00382">
    <property type="entry name" value="AAA"/>
    <property type="match status" value="2"/>
</dbReference>
<protein>
    <submittedName>
        <fullName evidence="10">L-arabinose ABC transporter ATP-binding protein AraG</fullName>
    </submittedName>
</protein>
<keyword evidence="1" id="KW-0813">Transport</keyword>
<accession>A0ABQ3TS91</accession>
<keyword evidence="3" id="KW-0762">Sugar transport</keyword>
<dbReference type="GO" id="GO:0005524">
    <property type="term" value="F:ATP binding"/>
    <property type="evidence" value="ECO:0007669"/>
    <property type="project" value="UniProtKB-KW"/>
</dbReference>
<dbReference type="Proteomes" id="UP001054854">
    <property type="component" value="Unassembled WGS sequence"/>
</dbReference>
<sequence length="510" mass="55610">MRDKPPVLEAIGISRSYPGVRALRGVDLALHPGEVKALVGENGAGKSTLIRIFGGIEQPSSGIVRLHGTETVLHNAQQSHSAGISIVSQEFRLVPQLTVTENIFLGHEVTRLGLIRPKEAKRRAVELLAELDLELDPSQTVGTLSIGDQQMVEIVRALSRRFDVLIMDEPTAALSGDEVNRLLALVRRLRNRGKAVLYVSHRLDEVFDVSDGIAVFRDGCKVADLPVSQLSEKRLVELMLGREFQPHMSQPVSRRATADDRPIRLQVKGLTCPRLHEPVSFSARRGEILGLSGPVGCGRTEIMQSVFGMLPSRGEIRLDGEPVSNSSPASVISSGIFLLSEDRKSEGILPHLNVLENMVISASQRKRERVAKWVPSPQAETRTYTRLKQDLKIRVDRAQQLIGNLSGGNQQKVLLGRAMLADCGVLLLNEPTRGVDIGAKEEIYHLIKKLARAGVTVLVSTSDTSELVALADRCLVLRAGRVMAELTGADIDEKSILAAALRTKSEEAAS</sequence>
<evidence type="ECO:0000313" key="10">
    <source>
        <dbReference type="EMBL" id="GHJ25838.1"/>
    </source>
</evidence>
<gene>
    <name evidence="10" type="primary">araG</name>
    <name evidence="10" type="ORF">TPA0910_02710</name>
</gene>
<evidence type="ECO:0000256" key="3">
    <source>
        <dbReference type="ARBA" id="ARBA00022597"/>
    </source>
</evidence>
<evidence type="ECO:0000256" key="4">
    <source>
        <dbReference type="ARBA" id="ARBA00022737"/>
    </source>
</evidence>
<dbReference type="InterPro" id="IPR017871">
    <property type="entry name" value="ABC_transporter-like_CS"/>
</dbReference>
<dbReference type="PANTHER" id="PTHR43790">
    <property type="entry name" value="CARBOHYDRATE TRANSPORT ATP-BINDING PROTEIN MG119-RELATED"/>
    <property type="match status" value="1"/>
</dbReference>
<keyword evidence="4" id="KW-0677">Repeat</keyword>
<feature type="domain" description="ABC transporter" evidence="9">
    <location>
        <begin position="260"/>
        <end position="504"/>
    </location>
</feature>
<dbReference type="PANTHER" id="PTHR43790:SF3">
    <property type="entry name" value="D-ALLOSE IMPORT ATP-BINDING PROTEIN ALSA-RELATED"/>
    <property type="match status" value="1"/>
</dbReference>
<keyword evidence="2" id="KW-1003">Cell membrane</keyword>
<organism evidence="10 11">
    <name type="scientific">Streptomyces hygroscopicus</name>
    <dbReference type="NCBI Taxonomy" id="1912"/>
    <lineage>
        <taxon>Bacteria</taxon>
        <taxon>Bacillati</taxon>
        <taxon>Actinomycetota</taxon>
        <taxon>Actinomycetes</taxon>
        <taxon>Kitasatosporales</taxon>
        <taxon>Streptomycetaceae</taxon>
        <taxon>Streptomyces</taxon>
        <taxon>Streptomyces violaceusniger group</taxon>
    </lineage>
</organism>
<dbReference type="PROSITE" id="PS50893">
    <property type="entry name" value="ABC_TRANSPORTER_2"/>
    <property type="match status" value="2"/>
</dbReference>
<dbReference type="Pfam" id="PF00005">
    <property type="entry name" value="ABC_tran"/>
    <property type="match status" value="2"/>
</dbReference>
<dbReference type="InterPro" id="IPR003439">
    <property type="entry name" value="ABC_transporter-like_ATP-bd"/>
</dbReference>
<comment type="caution">
    <text evidence="10">The sequence shown here is derived from an EMBL/GenBank/DDBJ whole genome shotgun (WGS) entry which is preliminary data.</text>
</comment>
<dbReference type="PROSITE" id="PS00211">
    <property type="entry name" value="ABC_TRANSPORTER_1"/>
    <property type="match status" value="1"/>
</dbReference>
<dbReference type="EMBL" id="BNEK01000002">
    <property type="protein sequence ID" value="GHJ25838.1"/>
    <property type="molecule type" value="Genomic_DNA"/>
</dbReference>
<evidence type="ECO:0000256" key="7">
    <source>
        <dbReference type="ARBA" id="ARBA00022967"/>
    </source>
</evidence>
<proteinExistence type="predicted"/>
<dbReference type="SUPFAM" id="SSF52540">
    <property type="entry name" value="P-loop containing nucleoside triphosphate hydrolases"/>
    <property type="match status" value="2"/>
</dbReference>
<keyword evidence="7" id="KW-1278">Translocase</keyword>
<evidence type="ECO:0000256" key="6">
    <source>
        <dbReference type="ARBA" id="ARBA00022840"/>
    </source>
</evidence>
<dbReference type="InterPro" id="IPR027417">
    <property type="entry name" value="P-loop_NTPase"/>
</dbReference>
<feature type="domain" description="ABC transporter" evidence="9">
    <location>
        <begin position="8"/>
        <end position="243"/>
    </location>
</feature>
<keyword evidence="6 10" id="KW-0067">ATP-binding</keyword>
<evidence type="ECO:0000256" key="5">
    <source>
        <dbReference type="ARBA" id="ARBA00022741"/>
    </source>
</evidence>
<evidence type="ECO:0000256" key="2">
    <source>
        <dbReference type="ARBA" id="ARBA00022475"/>
    </source>
</evidence>
<evidence type="ECO:0000259" key="9">
    <source>
        <dbReference type="PROSITE" id="PS50893"/>
    </source>
</evidence>
<evidence type="ECO:0000313" key="11">
    <source>
        <dbReference type="Proteomes" id="UP001054854"/>
    </source>
</evidence>
<dbReference type="InterPro" id="IPR050107">
    <property type="entry name" value="ABC_carbohydrate_import_ATPase"/>
</dbReference>
<dbReference type="RefSeq" id="WP_236255699.1">
    <property type="nucleotide sequence ID" value="NZ_BNEK01000002.1"/>
</dbReference>
<dbReference type="Gene3D" id="3.40.50.300">
    <property type="entry name" value="P-loop containing nucleotide triphosphate hydrolases"/>
    <property type="match status" value="2"/>
</dbReference>